<dbReference type="PROSITE" id="PS00178">
    <property type="entry name" value="AA_TRNA_LIGASE_I"/>
    <property type="match status" value="1"/>
</dbReference>
<reference evidence="3" key="1">
    <citation type="submission" date="2016-10" db="EMBL/GenBank/DDBJ databases">
        <authorList>
            <person name="Varghese N."/>
            <person name="Submissions S."/>
        </authorList>
    </citation>
    <scope>NUCLEOTIDE SEQUENCE [LARGE SCALE GENOMIC DNA]</scope>
    <source>
        <strain evidence="3">DSM 21580</strain>
    </source>
</reference>
<dbReference type="GO" id="GO:0006418">
    <property type="term" value="P:tRNA aminoacylation for protein translation"/>
    <property type="evidence" value="ECO:0007669"/>
    <property type="project" value="InterPro"/>
</dbReference>
<dbReference type="GO" id="GO:0008233">
    <property type="term" value="F:peptidase activity"/>
    <property type="evidence" value="ECO:0007669"/>
    <property type="project" value="UniProtKB-KW"/>
</dbReference>
<dbReference type="Proteomes" id="UP000236738">
    <property type="component" value="Unassembled WGS sequence"/>
</dbReference>
<feature type="signal peptide" evidence="1">
    <location>
        <begin position="1"/>
        <end position="18"/>
    </location>
</feature>
<evidence type="ECO:0000313" key="3">
    <source>
        <dbReference type="Proteomes" id="UP000236738"/>
    </source>
</evidence>
<dbReference type="EMBL" id="FNUS01000001">
    <property type="protein sequence ID" value="SEF78276.1"/>
    <property type="molecule type" value="Genomic_DNA"/>
</dbReference>
<feature type="chain" id="PRO_5009286503" evidence="1">
    <location>
        <begin position="19"/>
        <end position="162"/>
    </location>
</feature>
<dbReference type="AlphaFoldDB" id="A0A1H5UTE7"/>
<organism evidence="2 3">
    <name type="scientific">Halpernia humi</name>
    <dbReference type="NCBI Taxonomy" id="493375"/>
    <lineage>
        <taxon>Bacteria</taxon>
        <taxon>Pseudomonadati</taxon>
        <taxon>Bacteroidota</taxon>
        <taxon>Flavobacteriia</taxon>
        <taxon>Flavobacteriales</taxon>
        <taxon>Weeksellaceae</taxon>
        <taxon>Chryseobacterium group</taxon>
        <taxon>Halpernia</taxon>
    </lineage>
</organism>
<accession>A0A1H5UTE7</accession>
<name>A0A1H5UTE7_9FLAO</name>
<keyword evidence="3" id="KW-1185">Reference proteome</keyword>
<dbReference type="GO" id="GO:0005524">
    <property type="term" value="F:ATP binding"/>
    <property type="evidence" value="ECO:0007669"/>
    <property type="project" value="InterPro"/>
</dbReference>
<evidence type="ECO:0000256" key="1">
    <source>
        <dbReference type="SAM" id="SignalP"/>
    </source>
</evidence>
<keyword evidence="1" id="KW-0732">Signal</keyword>
<dbReference type="RefSeq" id="WP_103912887.1">
    <property type="nucleotide sequence ID" value="NZ_FNUS01000001.1"/>
</dbReference>
<evidence type="ECO:0000313" key="2">
    <source>
        <dbReference type="EMBL" id="SEF78276.1"/>
    </source>
</evidence>
<dbReference type="GO" id="GO:0004812">
    <property type="term" value="F:aminoacyl-tRNA ligase activity"/>
    <property type="evidence" value="ECO:0007669"/>
    <property type="project" value="InterPro"/>
</dbReference>
<gene>
    <name evidence="2" type="ORF">SAMN05421847_0913</name>
</gene>
<sequence>MKKTILLIFFAFSLKLVAQISVQEQPNWCWASCIQSALWQANVKQSQAQIVSRLTGYPQDRPASPAEINYLLKSYNFKSWTVPYPANYQELYRTLRDGWKLIAFVNPTNNPHVGHFILLQRISKNGLIVVSDPATGMTYEQSIKQLYYAWKWGNSVVVGTPF</sequence>
<protein>
    <submittedName>
        <fullName evidence="2">Papain-like cysteine protease AvrRpt2</fullName>
    </submittedName>
</protein>
<dbReference type="InterPro" id="IPR022118">
    <property type="entry name" value="Peptidase_C70_AvrRpt2"/>
</dbReference>
<dbReference type="GO" id="GO:0006508">
    <property type="term" value="P:proteolysis"/>
    <property type="evidence" value="ECO:0007669"/>
    <property type="project" value="UniProtKB-KW"/>
</dbReference>
<dbReference type="Pfam" id="PF12385">
    <property type="entry name" value="Peptidase_C70"/>
    <property type="match status" value="1"/>
</dbReference>
<dbReference type="Gene3D" id="3.90.70.10">
    <property type="entry name" value="Cysteine proteinases"/>
    <property type="match status" value="1"/>
</dbReference>
<dbReference type="OrthoDB" id="5148996at2"/>
<dbReference type="InterPro" id="IPR001412">
    <property type="entry name" value="aa-tRNA-synth_I_CS"/>
</dbReference>
<proteinExistence type="predicted"/>
<keyword evidence="2" id="KW-0378">Hydrolase</keyword>
<keyword evidence="2" id="KW-0645">Protease</keyword>